<gene>
    <name evidence="1" type="ORF">IHE29_00860</name>
</gene>
<dbReference type="EMBL" id="CP062175">
    <property type="protein sequence ID" value="WXK37934.1"/>
    <property type="molecule type" value="Genomic_DNA"/>
</dbReference>
<evidence type="ECO:0000313" key="1">
    <source>
        <dbReference type="EMBL" id="WXK37934.1"/>
    </source>
</evidence>
<sequence>MQPVEALVLPEHLDGCDGTHRGTRETAQLAARNDLDAVRASPMVAAPPVRSVERLF</sequence>
<reference evidence="1 2" key="1">
    <citation type="submission" date="2020-09" db="EMBL/GenBank/DDBJ databases">
        <title>Genome sequences of Mycetohabitans spp.</title>
        <authorList>
            <person name="Carter M.E."/>
            <person name="Carpenter S.C.D."/>
            <person name="Bogdanove A.J."/>
        </authorList>
    </citation>
    <scope>NUCLEOTIDE SEQUENCE [LARGE SCALE GENOMIC DNA]</scope>
    <source>
        <strain evidence="1 2">B12</strain>
        <plasmid evidence="1 2">megaplasmid</plasmid>
    </source>
</reference>
<evidence type="ECO:0000313" key="2">
    <source>
        <dbReference type="Proteomes" id="UP001493153"/>
    </source>
</evidence>
<proteinExistence type="predicted"/>
<accession>A0ABZ2PZS0</accession>
<keyword evidence="1" id="KW-0614">Plasmid</keyword>
<protein>
    <submittedName>
        <fullName evidence="1">Uncharacterized protein</fullName>
    </submittedName>
</protein>
<organism evidence="1 2">
    <name type="scientific">Mycetohabitans rhizoxinica</name>
    <dbReference type="NCBI Taxonomy" id="412963"/>
    <lineage>
        <taxon>Bacteria</taxon>
        <taxon>Pseudomonadati</taxon>
        <taxon>Pseudomonadota</taxon>
        <taxon>Betaproteobacteria</taxon>
        <taxon>Burkholderiales</taxon>
        <taxon>Burkholderiaceae</taxon>
        <taxon>Mycetohabitans</taxon>
    </lineage>
</organism>
<name>A0ABZ2PZS0_9BURK</name>
<dbReference type="Proteomes" id="UP001493153">
    <property type="component" value="Plasmid megaplasmid"/>
</dbReference>
<geneLocation type="plasmid" evidence="1 2">
    <name>megaplasmid</name>
</geneLocation>
<keyword evidence="2" id="KW-1185">Reference proteome</keyword>